<dbReference type="EMBL" id="AONG01000010">
    <property type="protein sequence ID" value="KIQ69074.1"/>
    <property type="molecule type" value="Genomic_DNA"/>
</dbReference>
<comment type="caution">
    <text evidence="1">The sequence shown here is derived from an EMBL/GenBank/DDBJ whole genome shotgun (WGS) entry which is preliminary data.</text>
</comment>
<dbReference type="Proteomes" id="UP000035100">
    <property type="component" value="Unassembled WGS sequence"/>
</dbReference>
<dbReference type="eggNOG" id="COG4729">
    <property type="taxonomic scope" value="Bacteria"/>
</dbReference>
<proteinExistence type="predicted"/>
<dbReference type="STRING" id="1123501.Wenmar_02142"/>
<gene>
    <name evidence="1" type="ORF">Wenmar_02142</name>
</gene>
<evidence type="ECO:0008006" key="3">
    <source>
        <dbReference type="Google" id="ProtNLM"/>
    </source>
</evidence>
<dbReference type="PATRIC" id="fig|1123501.6.peg.2241"/>
<dbReference type="AlphaFoldDB" id="A0A0D0Q3F9"/>
<evidence type="ECO:0000313" key="1">
    <source>
        <dbReference type="EMBL" id="KIQ69074.1"/>
    </source>
</evidence>
<evidence type="ECO:0000313" key="2">
    <source>
        <dbReference type="Proteomes" id="UP000035100"/>
    </source>
</evidence>
<dbReference type="InterPro" id="IPR015001">
    <property type="entry name" value="DUF1850"/>
</dbReference>
<name>A0A0D0Q3F9_9RHOB</name>
<dbReference type="RefSeq" id="WP_018304712.1">
    <property type="nucleotide sequence ID" value="NZ_KB902315.1"/>
</dbReference>
<keyword evidence="2" id="KW-1185">Reference proteome</keyword>
<dbReference type="Pfam" id="PF08905">
    <property type="entry name" value="DUF1850"/>
    <property type="match status" value="1"/>
</dbReference>
<sequence length="119" mass="12121">MTCLAVGTALLALTDPVVTLGWTHSVERTGWVETWEVGDGGLTLLSSALKGSGAGMEPGPEARLVDGWWVSPGGLTVPQIVLAASGKTVSPWRLCADGACRALGADPGAPVTLAPCPER</sequence>
<organism evidence="1 2">
    <name type="scientific">Wenxinia marina DSM 24838</name>
    <dbReference type="NCBI Taxonomy" id="1123501"/>
    <lineage>
        <taxon>Bacteria</taxon>
        <taxon>Pseudomonadati</taxon>
        <taxon>Pseudomonadota</taxon>
        <taxon>Alphaproteobacteria</taxon>
        <taxon>Rhodobacterales</taxon>
        <taxon>Roseobacteraceae</taxon>
        <taxon>Wenxinia</taxon>
    </lineage>
</organism>
<reference evidence="1 2" key="1">
    <citation type="submission" date="2013-01" db="EMBL/GenBank/DDBJ databases">
        <authorList>
            <person name="Fiebig A."/>
            <person name="Goeker M."/>
            <person name="Klenk H.-P.P."/>
        </authorList>
    </citation>
    <scope>NUCLEOTIDE SEQUENCE [LARGE SCALE GENOMIC DNA]</scope>
    <source>
        <strain evidence="1 2">DSM 24838</strain>
    </source>
</reference>
<protein>
    <recommendedName>
        <fullName evidence="3">DUF1850 domain-containing protein</fullName>
    </recommendedName>
</protein>
<accession>A0A0D0Q3F9</accession>
<dbReference type="OrthoDB" id="5298197at2"/>